<dbReference type="Gene3D" id="2.40.170.20">
    <property type="entry name" value="TonB-dependent receptor, beta-barrel domain"/>
    <property type="match status" value="1"/>
</dbReference>
<dbReference type="GO" id="GO:0015344">
    <property type="term" value="F:siderophore uptake transmembrane transporter activity"/>
    <property type="evidence" value="ECO:0007669"/>
    <property type="project" value="TreeGrafter"/>
</dbReference>
<dbReference type="EMBL" id="QLMA01000001">
    <property type="protein sequence ID" value="RAJ87707.1"/>
    <property type="molecule type" value="Genomic_DNA"/>
</dbReference>
<dbReference type="SUPFAM" id="SSF49464">
    <property type="entry name" value="Carboxypeptidase regulatory domain-like"/>
    <property type="match status" value="1"/>
</dbReference>
<evidence type="ECO:0000259" key="10">
    <source>
        <dbReference type="Pfam" id="PF07715"/>
    </source>
</evidence>
<sequence>MKKNLRLVKVCAVAGLSLGAVVTDSAFAASAARVANVTTLHANFQQKEIHGIVKDAKGTPLPGVTVVIKGSNKGTQADANGHFKLAAKAGDVLVFRFVGYASQEIAVGSSDEINVALVEGATGLNELVVTALGIKREEKSIGYAMTKVKGNEFTQAREINVANALVGKVAGVNSTAPATGPGGSSRVNIRGVASLNGMVQPLYVVNGVPYANLNMGNPGKYGGADFGDGISAINPDDIEDMTVLKGGAAAALYGSRALGGVIIITTKSGKSRKGLGIEVNSNYTIDKVHDFRDFQDVYGQGIQGAKPTDATSALASGLISWGAKLDGSSTPIFNGKSAPYSNQSGSHFKDFYRTGSTITNTVAVSGGNENTTFRISLGDLRNLGVYPGSYYKRNNATLDLGFKLNEKWSGGVNIGYTKERANRSNVSDAPANGNFAIMFLPNNVRAKDLAPGWDPLTGFETEFNANQFNTNPYFAAAKATNLTTKNRVTGNVSMKYQALDWLYIQGRLSNDYYTFNGQSIWPYGIAFKHSGKLLGDGTATFNELNAEALIGINKQISRNFHFGMTAGGNFMRQDRKDLTLVADGLAFNNVYNPGTASVITPNITQPNKEIHSVYGSAELSYKSTVFLNITDRNDWSSTLPKGNNSYNYPSVSVSYLLSETLKRDWLSLAKIRGGISQVGGDTDPFKTALYYSTLAGASINGQAIGNLPTDMPNTALKPLKGTEIEAGAQLGFFRNRLSVDFAWYKRTTNNDIVASTVSGASGYNTKLVNLGKVENKGIELLVSGTPIKTGSFSWTTTVNISHNKNTVLQLAAGQTDLQMDESRTERAYSKHVVGMPAFQVAAFDYLRDAQGNLILDDGGLPQAGPLKYMGTAVAPTTGGWTNEFNYKRFGLSFLIDFKNGASIYSGTNATAYNVGLSKETLPGRETGIDVKGVDASGKAVTKHVDAQTYYGRLGSISALQVYNADFIKFRSLSLTYNFPASAFNNKIAGLSLSLVGRNLFYISKHTPNIDPESFYNNGAGQGLEYATVPTTASYGLNLNVKF</sequence>
<organism evidence="11 12">
    <name type="scientific">Chitinophaga dinghuensis</name>
    <dbReference type="NCBI Taxonomy" id="1539050"/>
    <lineage>
        <taxon>Bacteria</taxon>
        <taxon>Pseudomonadati</taxon>
        <taxon>Bacteroidota</taxon>
        <taxon>Chitinophagia</taxon>
        <taxon>Chitinophagales</taxon>
        <taxon>Chitinophagaceae</taxon>
        <taxon>Chitinophaga</taxon>
    </lineage>
</organism>
<dbReference type="OrthoDB" id="9768177at2"/>
<comment type="similarity">
    <text evidence="8">Belongs to the TonB-dependent receptor family.</text>
</comment>
<keyword evidence="5 9" id="KW-0732">Signal</keyword>
<keyword evidence="12" id="KW-1185">Reference proteome</keyword>
<evidence type="ECO:0000313" key="12">
    <source>
        <dbReference type="Proteomes" id="UP000249819"/>
    </source>
</evidence>
<dbReference type="PANTHER" id="PTHR30069">
    <property type="entry name" value="TONB-DEPENDENT OUTER MEMBRANE RECEPTOR"/>
    <property type="match status" value="1"/>
</dbReference>
<protein>
    <submittedName>
        <fullName evidence="11">TonB-linked SusC/RagA family outer membrane protein</fullName>
    </submittedName>
</protein>
<dbReference type="InterPro" id="IPR037066">
    <property type="entry name" value="Plug_dom_sf"/>
</dbReference>
<evidence type="ECO:0000256" key="9">
    <source>
        <dbReference type="SAM" id="SignalP"/>
    </source>
</evidence>
<keyword evidence="4 8" id="KW-0812">Transmembrane</keyword>
<keyword evidence="3 8" id="KW-1134">Transmembrane beta strand</keyword>
<keyword evidence="6 8" id="KW-0472">Membrane</keyword>
<dbReference type="PROSITE" id="PS52016">
    <property type="entry name" value="TONB_DEPENDENT_REC_3"/>
    <property type="match status" value="1"/>
</dbReference>
<proteinExistence type="inferred from homology"/>
<dbReference type="SUPFAM" id="SSF56935">
    <property type="entry name" value="Porins"/>
    <property type="match status" value="1"/>
</dbReference>
<evidence type="ECO:0000256" key="8">
    <source>
        <dbReference type="PROSITE-ProRule" id="PRU01360"/>
    </source>
</evidence>
<comment type="caution">
    <text evidence="11">The sequence shown here is derived from an EMBL/GenBank/DDBJ whole genome shotgun (WGS) entry which is preliminary data.</text>
</comment>
<dbReference type="PANTHER" id="PTHR30069:SF29">
    <property type="entry name" value="HEMOGLOBIN AND HEMOGLOBIN-HAPTOGLOBIN-BINDING PROTEIN 1-RELATED"/>
    <property type="match status" value="1"/>
</dbReference>
<dbReference type="InterPro" id="IPR036942">
    <property type="entry name" value="Beta-barrel_TonB_sf"/>
</dbReference>
<dbReference type="InterPro" id="IPR023997">
    <property type="entry name" value="TonB-dep_OMP_SusC/RagA_CS"/>
</dbReference>
<dbReference type="InterPro" id="IPR039426">
    <property type="entry name" value="TonB-dep_rcpt-like"/>
</dbReference>
<dbReference type="InterPro" id="IPR012910">
    <property type="entry name" value="Plug_dom"/>
</dbReference>
<dbReference type="Pfam" id="PF07715">
    <property type="entry name" value="Plug"/>
    <property type="match status" value="1"/>
</dbReference>
<dbReference type="GO" id="GO:0044718">
    <property type="term" value="P:siderophore transmembrane transport"/>
    <property type="evidence" value="ECO:0007669"/>
    <property type="project" value="TreeGrafter"/>
</dbReference>
<dbReference type="Gene3D" id="2.60.40.1120">
    <property type="entry name" value="Carboxypeptidase-like, regulatory domain"/>
    <property type="match status" value="1"/>
</dbReference>
<evidence type="ECO:0000256" key="6">
    <source>
        <dbReference type="ARBA" id="ARBA00023136"/>
    </source>
</evidence>
<dbReference type="InterPro" id="IPR023996">
    <property type="entry name" value="TonB-dep_OMP_SusC/RagA"/>
</dbReference>
<dbReference type="Gene3D" id="2.170.130.10">
    <property type="entry name" value="TonB-dependent receptor, plug domain"/>
    <property type="match status" value="1"/>
</dbReference>
<dbReference type="Proteomes" id="UP000249819">
    <property type="component" value="Unassembled WGS sequence"/>
</dbReference>
<dbReference type="AlphaFoldDB" id="A0A327WAF0"/>
<accession>A0A327WAF0</accession>
<feature type="chain" id="PRO_5016420291" evidence="9">
    <location>
        <begin position="29"/>
        <end position="1042"/>
    </location>
</feature>
<dbReference type="RefSeq" id="WP_111590381.1">
    <property type="nucleotide sequence ID" value="NZ_QLMA01000001.1"/>
</dbReference>
<dbReference type="Pfam" id="PF13715">
    <property type="entry name" value="CarbopepD_reg_2"/>
    <property type="match status" value="1"/>
</dbReference>
<dbReference type="NCBIfam" id="TIGR04056">
    <property type="entry name" value="OMP_RagA_SusC"/>
    <property type="match status" value="1"/>
</dbReference>
<name>A0A327WAF0_9BACT</name>
<keyword evidence="2 8" id="KW-0813">Transport</keyword>
<evidence type="ECO:0000256" key="5">
    <source>
        <dbReference type="ARBA" id="ARBA00022729"/>
    </source>
</evidence>
<evidence type="ECO:0000256" key="3">
    <source>
        <dbReference type="ARBA" id="ARBA00022452"/>
    </source>
</evidence>
<evidence type="ECO:0000256" key="4">
    <source>
        <dbReference type="ARBA" id="ARBA00022692"/>
    </source>
</evidence>
<evidence type="ECO:0000256" key="2">
    <source>
        <dbReference type="ARBA" id="ARBA00022448"/>
    </source>
</evidence>
<gene>
    <name evidence="11" type="ORF">CLV59_101468</name>
</gene>
<evidence type="ECO:0000256" key="7">
    <source>
        <dbReference type="ARBA" id="ARBA00023237"/>
    </source>
</evidence>
<feature type="domain" description="TonB-dependent receptor plug" evidence="10">
    <location>
        <begin position="139"/>
        <end position="261"/>
    </location>
</feature>
<reference evidence="11 12" key="1">
    <citation type="submission" date="2018-06" db="EMBL/GenBank/DDBJ databases">
        <title>Genomic Encyclopedia of Archaeal and Bacterial Type Strains, Phase II (KMG-II): from individual species to whole genera.</title>
        <authorList>
            <person name="Goeker M."/>
        </authorList>
    </citation>
    <scope>NUCLEOTIDE SEQUENCE [LARGE SCALE GENOMIC DNA]</scope>
    <source>
        <strain evidence="11 12">DSM 29821</strain>
    </source>
</reference>
<keyword evidence="7 8" id="KW-0998">Cell outer membrane</keyword>
<dbReference type="InterPro" id="IPR008969">
    <property type="entry name" value="CarboxyPept-like_regulatory"/>
</dbReference>
<evidence type="ECO:0000256" key="1">
    <source>
        <dbReference type="ARBA" id="ARBA00004571"/>
    </source>
</evidence>
<evidence type="ECO:0000313" key="11">
    <source>
        <dbReference type="EMBL" id="RAJ87707.1"/>
    </source>
</evidence>
<feature type="signal peptide" evidence="9">
    <location>
        <begin position="1"/>
        <end position="28"/>
    </location>
</feature>
<dbReference type="GO" id="GO:0009279">
    <property type="term" value="C:cell outer membrane"/>
    <property type="evidence" value="ECO:0007669"/>
    <property type="project" value="UniProtKB-SubCell"/>
</dbReference>
<dbReference type="NCBIfam" id="TIGR04057">
    <property type="entry name" value="SusC_RagA_signa"/>
    <property type="match status" value="1"/>
</dbReference>
<comment type="subcellular location">
    <subcellularLocation>
        <location evidence="1 8">Cell outer membrane</location>
        <topology evidence="1 8">Multi-pass membrane protein</topology>
    </subcellularLocation>
</comment>